<proteinExistence type="inferred from homology"/>
<comment type="caution">
    <text evidence="9">The sequence shown here is derived from an EMBL/GenBank/DDBJ whole genome shotgun (WGS) entry which is preliminary data.</text>
</comment>
<reference evidence="9 10" key="1">
    <citation type="journal article" date="2023" name="Mol. Phylogenet. Evol.">
        <title>Genome-scale phylogeny and comparative genomics of the fungal order Sordariales.</title>
        <authorList>
            <person name="Hensen N."/>
            <person name="Bonometti L."/>
            <person name="Westerberg I."/>
            <person name="Brannstrom I.O."/>
            <person name="Guillou S."/>
            <person name="Cros-Aarteil S."/>
            <person name="Calhoun S."/>
            <person name="Haridas S."/>
            <person name="Kuo A."/>
            <person name="Mondo S."/>
            <person name="Pangilinan J."/>
            <person name="Riley R."/>
            <person name="LaButti K."/>
            <person name="Andreopoulos B."/>
            <person name="Lipzen A."/>
            <person name="Chen C."/>
            <person name="Yan M."/>
            <person name="Daum C."/>
            <person name="Ng V."/>
            <person name="Clum A."/>
            <person name="Steindorff A."/>
            <person name="Ohm R.A."/>
            <person name="Martin F."/>
            <person name="Silar P."/>
            <person name="Natvig D.O."/>
            <person name="Lalanne C."/>
            <person name="Gautier V."/>
            <person name="Ament-Velasquez S.L."/>
            <person name="Kruys A."/>
            <person name="Hutchinson M.I."/>
            <person name="Powell A.J."/>
            <person name="Barry K."/>
            <person name="Miller A.N."/>
            <person name="Grigoriev I.V."/>
            <person name="Debuchy R."/>
            <person name="Gladieux P."/>
            <person name="Hiltunen Thoren M."/>
            <person name="Johannesson H."/>
        </authorList>
    </citation>
    <scope>NUCLEOTIDE SEQUENCE [LARGE SCALE GENOMIC DNA]</scope>
    <source>
        <strain evidence="9 10">FGSC 10403</strain>
    </source>
</reference>
<dbReference type="Pfam" id="PF00271">
    <property type="entry name" value="Helicase_C"/>
    <property type="match status" value="1"/>
</dbReference>
<evidence type="ECO:0000256" key="5">
    <source>
        <dbReference type="RuleBase" id="RU365068"/>
    </source>
</evidence>
<dbReference type="Gene3D" id="3.40.50.300">
    <property type="entry name" value="P-loop containing nucleotide triphosphate hydrolases"/>
    <property type="match status" value="2"/>
</dbReference>
<comment type="catalytic activity">
    <reaction evidence="5">
        <text>ATP + H2O = ADP + phosphate + H(+)</text>
        <dbReference type="Rhea" id="RHEA:13065"/>
        <dbReference type="ChEBI" id="CHEBI:15377"/>
        <dbReference type="ChEBI" id="CHEBI:15378"/>
        <dbReference type="ChEBI" id="CHEBI:30616"/>
        <dbReference type="ChEBI" id="CHEBI:43474"/>
        <dbReference type="ChEBI" id="CHEBI:456216"/>
        <dbReference type="EC" id="3.6.4.13"/>
    </reaction>
</comment>
<dbReference type="Pfam" id="PF00270">
    <property type="entry name" value="DEAD"/>
    <property type="match status" value="1"/>
</dbReference>
<name>A0AAJ0MVP6_9PEZI</name>
<dbReference type="AlphaFoldDB" id="A0AAJ0MVP6"/>
<evidence type="ECO:0000259" key="7">
    <source>
        <dbReference type="PROSITE" id="PS51192"/>
    </source>
</evidence>
<dbReference type="GO" id="GO:0003724">
    <property type="term" value="F:RNA helicase activity"/>
    <property type="evidence" value="ECO:0007669"/>
    <property type="project" value="UniProtKB-EC"/>
</dbReference>
<dbReference type="EMBL" id="JAULSX010000001">
    <property type="protein sequence ID" value="KAK3499477.1"/>
    <property type="molecule type" value="Genomic_DNA"/>
</dbReference>
<dbReference type="InterPro" id="IPR001650">
    <property type="entry name" value="Helicase_C-like"/>
</dbReference>
<feature type="domain" description="Helicase ATP-binding" evidence="7">
    <location>
        <begin position="131"/>
        <end position="314"/>
    </location>
</feature>
<comment type="domain">
    <text evidence="5">The Q motif is unique to and characteristic of the DEAD box family of RNA helicases and controls ATP binding and hydrolysis.</text>
</comment>
<evidence type="ECO:0000256" key="4">
    <source>
        <dbReference type="ARBA" id="ARBA00022884"/>
    </source>
</evidence>
<dbReference type="InterPro" id="IPR027417">
    <property type="entry name" value="P-loop_NTPase"/>
</dbReference>
<dbReference type="SMART" id="SM00487">
    <property type="entry name" value="DEXDc"/>
    <property type="match status" value="1"/>
</dbReference>
<dbReference type="PANTHER" id="PTHR24031">
    <property type="entry name" value="RNA HELICASE"/>
    <property type="match status" value="1"/>
</dbReference>
<dbReference type="GO" id="GO:0005524">
    <property type="term" value="F:ATP binding"/>
    <property type="evidence" value="ECO:0007669"/>
    <property type="project" value="UniProtKB-UniRule"/>
</dbReference>
<dbReference type="CDD" id="cd17964">
    <property type="entry name" value="DEADc_MSS116"/>
    <property type="match status" value="1"/>
</dbReference>
<dbReference type="Proteomes" id="UP001285908">
    <property type="component" value="Unassembled WGS sequence"/>
</dbReference>
<dbReference type="InterPro" id="IPR014001">
    <property type="entry name" value="Helicase_ATP-bd"/>
</dbReference>
<dbReference type="GeneID" id="87874184"/>
<dbReference type="SUPFAM" id="SSF52540">
    <property type="entry name" value="P-loop containing nucleoside triphosphate hydrolases"/>
    <property type="match status" value="1"/>
</dbReference>
<dbReference type="PROSITE" id="PS51192">
    <property type="entry name" value="HELICASE_ATP_BIND_1"/>
    <property type="match status" value="1"/>
</dbReference>
<evidence type="ECO:0000313" key="10">
    <source>
        <dbReference type="Proteomes" id="UP001285908"/>
    </source>
</evidence>
<accession>A0AAJ0MVP6</accession>
<dbReference type="CDD" id="cd18787">
    <property type="entry name" value="SF2_C_DEAD"/>
    <property type="match status" value="1"/>
</dbReference>
<feature type="compositionally biased region" description="Basic and acidic residues" evidence="6">
    <location>
        <begin position="602"/>
        <end position="623"/>
    </location>
</feature>
<dbReference type="PROSITE" id="PS51194">
    <property type="entry name" value="HELICASE_CTER"/>
    <property type="match status" value="1"/>
</dbReference>
<feature type="compositionally biased region" description="Gly residues" evidence="6">
    <location>
        <begin position="630"/>
        <end position="659"/>
    </location>
</feature>
<keyword evidence="2 5" id="KW-0378">Hydrolase</keyword>
<feature type="region of interest" description="Disordered" evidence="6">
    <location>
        <begin position="573"/>
        <end position="696"/>
    </location>
</feature>
<feature type="compositionally biased region" description="Basic and acidic residues" evidence="6">
    <location>
        <begin position="687"/>
        <end position="696"/>
    </location>
</feature>
<feature type="domain" description="Helicase C-terminal" evidence="8">
    <location>
        <begin position="345"/>
        <end position="502"/>
    </location>
</feature>
<evidence type="ECO:0000256" key="1">
    <source>
        <dbReference type="ARBA" id="ARBA00022741"/>
    </source>
</evidence>
<comment type="function">
    <text evidence="5">RNA helicase.</text>
</comment>
<organism evidence="9 10">
    <name type="scientific">Neurospora hispaniola</name>
    <dbReference type="NCBI Taxonomy" id="588809"/>
    <lineage>
        <taxon>Eukaryota</taxon>
        <taxon>Fungi</taxon>
        <taxon>Dikarya</taxon>
        <taxon>Ascomycota</taxon>
        <taxon>Pezizomycotina</taxon>
        <taxon>Sordariomycetes</taxon>
        <taxon>Sordariomycetidae</taxon>
        <taxon>Sordariales</taxon>
        <taxon>Sordariaceae</taxon>
        <taxon>Neurospora</taxon>
    </lineage>
</organism>
<dbReference type="RefSeq" id="XP_062697110.1">
    <property type="nucleotide sequence ID" value="XM_062836562.1"/>
</dbReference>
<protein>
    <recommendedName>
        <fullName evidence="5">ATP-dependent RNA helicase</fullName>
        <ecNumber evidence="5">3.6.4.13</ecNumber>
    </recommendedName>
</protein>
<sequence>MMKASPSISRLLTRSTNRVLGASLSQPVSYPLTSRLLHSSATVPARLSTGQTLQQLAYRNRLTPRSASFSTSGPSHQEAAAVAPASQVSPAPVADMPGVYADMAGRLDARLLKALDAMGYANMTPVQEKVLNMGSFTQDCLVQAKTGTGKTIAFLLPALHTLLNAKDLDPSQVALLILAPTRELAQQIVDECEKLVSQCNPRFECHLAVGGSAKASSLSKFLRGKPTILVATPGRLDDYLSDERVKQKFNNLRCLVLDEADCMLDQGFLPALTKILTSLPKKQQAGWQGMCFSATLPPSIHKVLHHVLAPKHAHISTVDENEAPTINSVPQSYMKVDSVDDVLPTLHNLLSAERYDNPKLKAVVFCSTARQAALLYTLFGHTGGASPAKLPVWQMQSRMNQAQRTRTTEEFKNTDSGILFASDVVGRGLDFPDIHLVIQVGIPLNSEQYVHRVGRTGRAGKGGRAVMIITPEDFWFVERNRQFPMAQSKLDHPKAAAVDSASIISQSLAKVPDQVKAQAYVAYLGFVNTMRSKMKITPAQMVQVANRYAFSLGCEEPPAIEASTIGKMGLKGVPGLIKNTGPSLRGQRNGGNRPNQSAPRGGGRDAGRDAGRDGGRDAARDVDASFFGNGPNGGAPRGGGRGRGGFGSRGRGGPGGAGGDRNSSFKKPRDDSAPPGSSGGSRNKRPRREDNRREAF</sequence>
<keyword evidence="4 5" id="KW-0694">RNA-binding</keyword>
<gene>
    <name evidence="9" type="ORF">B0T23DRAFT_369978</name>
</gene>
<dbReference type="GO" id="GO:0016787">
    <property type="term" value="F:hydrolase activity"/>
    <property type="evidence" value="ECO:0007669"/>
    <property type="project" value="UniProtKB-KW"/>
</dbReference>
<evidence type="ECO:0000256" key="2">
    <source>
        <dbReference type="ARBA" id="ARBA00022801"/>
    </source>
</evidence>
<keyword evidence="10" id="KW-1185">Reference proteome</keyword>
<keyword evidence="5" id="KW-0347">Helicase</keyword>
<dbReference type="GO" id="GO:0003723">
    <property type="term" value="F:RNA binding"/>
    <property type="evidence" value="ECO:0007669"/>
    <property type="project" value="UniProtKB-UniRule"/>
</dbReference>
<dbReference type="SMART" id="SM00490">
    <property type="entry name" value="HELICc"/>
    <property type="match status" value="1"/>
</dbReference>
<evidence type="ECO:0000259" key="8">
    <source>
        <dbReference type="PROSITE" id="PS51194"/>
    </source>
</evidence>
<comment type="similarity">
    <text evidence="5">Belongs to the DEAD box helicase family.</text>
</comment>
<dbReference type="InterPro" id="IPR011545">
    <property type="entry name" value="DEAD/DEAH_box_helicase_dom"/>
</dbReference>
<keyword evidence="3 5" id="KW-0067">ATP-binding</keyword>
<evidence type="ECO:0000256" key="6">
    <source>
        <dbReference type="SAM" id="MobiDB-lite"/>
    </source>
</evidence>
<keyword evidence="1 5" id="KW-0547">Nucleotide-binding</keyword>
<evidence type="ECO:0000256" key="3">
    <source>
        <dbReference type="ARBA" id="ARBA00022840"/>
    </source>
</evidence>
<evidence type="ECO:0000313" key="9">
    <source>
        <dbReference type="EMBL" id="KAK3499477.1"/>
    </source>
</evidence>
<dbReference type="EC" id="3.6.4.13" evidence="5"/>